<protein>
    <submittedName>
        <fullName evidence="10">ABC transporter permease</fullName>
    </submittedName>
</protein>
<dbReference type="InterPro" id="IPR025857">
    <property type="entry name" value="MacB_PCD"/>
</dbReference>
<feature type="domain" description="ABC3 transporter permease C-terminal" evidence="8">
    <location>
        <begin position="744"/>
        <end position="844"/>
    </location>
</feature>
<feature type="transmembrane region" description="Helical" evidence="7">
    <location>
        <begin position="826"/>
        <end position="845"/>
    </location>
</feature>
<evidence type="ECO:0000259" key="9">
    <source>
        <dbReference type="Pfam" id="PF12704"/>
    </source>
</evidence>
<keyword evidence="11" id="KW-1185">Reference proteome</keyword>
<evidence type="ECO:0000256" key="4">
    <source>
        <dbReference type="ARBA" id="ARBA00022989"/>
    </source>
</evidence>
<keyword evidence="2" id="KW-1003">Cell membrane</keyword>
<evidence type="ECO:0000256" key="7">
    <source>
        <dbReference type="SAM" id="Phobius"/>
    </source>
</evidence>
<dbReference type="RefSeq" id="WP_395416328.1">
    <property type="nucleotide sequence ID" value="NZ_JBIPKE010000012.1"/>
</dbReference>
<evidence type="ECO:0000256" key="6">
    <source>
        <dbReference type="ARBA" id="ARBA00038076"/>
    </source>
</evidence>
<dbReference type="InterPro" id="IPR050250">
    <property type="entry name" value="Macrolide_Exporter_MacB"/>
</dbReference>
<comment type="subcellular location">
    <subcellularLocation>
        <location evidence="1">Cell membrane</location>
        <topology evidence="1">Multi-pass membrane protein</topology>
    </subcellularLocation>
</comment>
<feature type="domain" description="MacB-like periplasmic core" evidence="9">
    <location>
        <begin position="94"/>
        <end position="314"/>
    </location>
</feature>
<feature type="transmembrane region" description="Helical" evidence="7">
    <location>
        <begin position="357"/>
        <end position="379"/>
    </location>
</feature>
<evidence type="ECO:0000256" key="3">
    <source>
        <dbReference type="ARBA" id="ARBA00022692"/>
    </source>
</evidence>
<organism evidence="10 11">
    <name type="scientific">Marinoscillum luteum</name>
    <dbReference type="NCBI Taxonomy" id="861051"/>
    <lineage>
        <taxon>Bacteria</taxon>
        <taxon>Pseudomonadati</taxon>
        <taxon>Bacteroidota</taxon>
        <taxon>Cytophagia</taxon>
        <taxon>Cytophagales</taxon>
        <taxon>Reichenbachiellaceae</taxon>
        <taxon>Marinoscillum</taxon>
    </lineage>
</organism>
<feature type="domain" description="ABC3 transporter permease C-terminal" evidence="8">
    <location>
        <begin position="363"/>
        <end position="479"/>
    </location>
</feature>
<comment type="similarity">
    <text evidence="6">Belongs to the ABC-4 integral membrane protein family.</text>
</comment>
<evidence type="ECO:0000256" key="2">
    <source>
        <dbReference type="ARBA" id="ARBA00022475"/>
    </source>
</evidence>
<keyword evidence="4 7" id="KW-1133">Transmembrane helix</keyword>
<dbReference type="EMBL" id="JBIPKE010000012">
    <property type="protein sequence ID" value="MFH6982647.1"/>
    <property type="molecule type" value="Genomic_DNA"/>
</dbReference>
<sequence length="863" mass="97433">MNQATSPPKLADRFLKWYCHEDLLDEIQGDLYEQFHKNLKTKGLATAKRKFTLDVIRFFRPSSFKSTQVSMNTQIIANYIKVAFRVFKKEKAYTFTNVFGLALGITCSLFIYLWVNDELKYNQWPAHVDGIHYVLVNQIESSGTIHTWRTTPQPLREVLQDKYPAIEKAAITNWGATLILKKGQEHVTLSGHYGSPELFDILSIPFIQGDHQLLYKQPESIVINESSAARYFGDDWRSKNLIGQSITDKNNRSFTLAGIFENIPKHSTLKFDFIIPFDYYVLINPSQKHWGNYNHNMYVKLAPGYSTASANDNILNAISENRPDQEETAPLILQPFSSLYLYNKYEQGQLSGGRIDYVRLLSISAILILILAGVNFMNLTTAKSAKRSKETGIRKVMGAVKSSLRAQFLTEAILITLLAFILSAFFTMGLLPYFNVLAGKEIGADFFTPSFILASLGLILSIGFISGLYPAIYMASLHPILSLKGIMRADRSNALFRKGLVVFQFVITIVMIFGSITIYKQLQYVFSKNLGLDRENVIKMGFGDLNPQTFEIYKERLLQMPGIKAVAASDGDPTNIGSSTSDPYWTGRDEHTDVYFNILGVNPDFIPLMSIQLKEGRNFDRNIASDSNNYLINEVSANIMGFDNPIGQDLEFWGQKGKIIGVTKNFHIQSLHAPYKPLIIRMDPQPSLMLIKTKSNMTQEAIASMETLHKEFQPDRTFDFTFMDKAYNDRYKSELLVSQLTLYFTIVAIVISCLGLLSLVSFNTEIKTKEIGIRKVMGASTASILSLIGKEFLMLVFIAIALASPLAYFIMQDWLNQFAFRIELDLSLFLMAGMSGLLLTILTIGHHTLQAALRNPADSLRDE</sequence>
<feature type="transmembrane region" description="Helical" evidence="7">
    <location>
        <begin position="792"/>
        <end position="811"/>
    </location>
</feature>
<proteinExistence type="inferred from homology"/>
<evidence type="ECO:0000313" key="11">
    <source>
        <dbReference type="Proteomes" id="UP001610063"/>
    </source>
</evidence>
<name>A0ABW7N5A8_9BACT</name>
<accession>A0ABW7N5A8</accession>
<dbReference type="InterPro" id="IPR047699">
    <property type="entry name" value="Permease_put_prefix"/>
</dbReference>
<feature type="transmembrane region" description="Helical" evidence="7">
    <location>
        <begin position="451"/>
        <end position="474"/>
    </location>
</feature>
<feature type="transmembrane region" description="Helical" evidence="7">
    <location>
        <begin position="740"/>
        <end position="762"/>
    </location>
</feature>
<feature type="transmembrane region" description="Helical" evidence="7">
    <location>
        <begin position="495"/>
        <end position="519"/>
    </location>
</feature>
<gene>
    <name evidence="10" type="ORF">ACHKAR_04310</name>
</gene>
<dbReference type="InterPro" id="IPR003838">
    <property type="entry name" value="ABC3_permease_C"/>
</dbReference>
<dbReference type="NCBIfam" id="NF038404">
    <property type="entry name" value="perm_prefix_2"/>
    <property type="match status" value="1"/>
</dbReference>
<feature type="transmembrane region" description="Helical" evidence="7">
    <location>
        <begin position="95"/>
        <end position="115"/>
    </location>
</feature>
<feature type="transmembrane region" description="Helical" evidence="7">
    <location>
        <begin position="408"/>
        <end position="431"/>
    </location>
</feature>
<evidence type="ECO:0000256" key="1">
    <source>
        <dbReference type="ARBA" id="ARBA00004651"/>
    </source>
</evidence>
<keyword evidence="3 7" id="KW-0812">Transmembrane</keyword>
<dbReference type="Pfam" id="PF12704">
    <property type="entry name" value="MacB_PCD"/>
    <property type="match status" value="2"/>
</dbReference>
<dbReference type="PANTHER" id="PTHR30572">
    <property type="entry name" value="MEMBRANE COMPONENT OF TRANSPORTER-RELATED"/>
    <property type="match status" value="1"/>
</dbReference>
<keyword evidence="5 7" id="KW-0472">Membrane</keyword>
<dbReference type="Proteomes" id="UP001610063">
    <property type="component" value="Unassembled WGS sequence"/>
</dbReference>
<reference evidence="10 11" key="1">
    <citation type="journal article" date="2013" name="Int. J. Syst. Evol. Microbiol.">
        <title>Marinoscillum luteum sp. nov., isolated from marine sediment.</title>
        <authorList>
            <person name="Cha I.T."/>
            <person name="Park S.J."/>
            <person name="Kim S.J."/>
            <person name="Kim J.G."/>
            <person name="Jung M.Y."/>
            <person name="Shin K.S."/>
            <person name="Kwon K.K."/>
            <person name="Yang S.H."/>
            <person name="Seo Y.S."/>
            <person name="Rhee S.K."/>
        </authorList>
    </citation>
    <scope>NUCLEOTIDE SEQUENCE [LARGE SCALE GENOMIC DNA]</scope>
    <source>
        <strain evidence="10 11">KCTC 23939</strain>
    </source>
</reference>
<evidence type="ECO:0000313" key="10">
    <source>
        <dbReference type="EMBL" id="MFH6982647.1"/>
    </source>
</evidence>
<evidence type="ECO:0000259" key="8">
    <source>
        <dbReference type="Pfam" id="PF02687"/>
    </source>
</evidence>
<dbReference type="PANTHER" id="PTHR30572:SF4">
    <property type="entry name" value="ABC TRANSPORTER PERMEASE YTRF"/>
    <property type="match status" value="1"/>
</dbReference>
<dbReference type="Pfam" id="PF02687">
    <property type="entry name" value="FtsX"/>
    <property type="match status" value="2"/>
</dbReference>
<comment type="caution">
    <text evidence="10">The sequence shown here is derived from an EMBL/GenBank/DDBJ whole genome shotgun (WGS) entry which is preliminary data.</text>
</comment>
<evidence type="ECO:0000256" key="5">
    <source>
        <dbReference type="ARBA" id="ARBA00023136"/>
    </source>
</evidence>
<feature type="domain" description="MacB-like periplasmic core" evidence="9">
    <location>
        <begin position="506"/>
        <end position="703"/>
    </location>
</feature>